<dbReference type="Proteomes" id="UP000834106">
    <property type="component" value="Chromosome 5"/>
</dbReference>
<protein>
    <recommendedName>
        <fullName evidence="4">ELM2 domain-containing protein</fullName>
    </recommendedName>
</protein>
<evidence type="ECO:0000256" key="1">
    <source>
        <dbReference type="SAM" id="MobiDB-lite"/>
    </source>
</evidence>
<organism evidence="2 3">
    <name type="scientific">Fraxinus pennsylvanica</name>
    <dbReference type="NCBI Taxonomy" id="56036"/>
    <lineage>
        <taxon>Eukaryota</taxon>
        <taxon>Viridiplantae</taxon>
        <taxon>Streptophyta</taxon>
        <taxon>Embryophyta</taxon>
        <taxon>Tracheophyta</taxon>
        <taxon>Spermatophyta</taxon>
        <taxon>Magnoliopsida</taxon>
        <taxon>eudicotyledons</taxon>
        <taxon>Gunneridae</taxon>
        <taxon>Pentapetalae</taxon>
        <taxon>asterids</taxon>
        <taxon>lamiids</taxon>
        <taxon>Lamiales</taxon>
        <taxon>Oleaceae</taxon>
        <taxon>Oleeae</taxon>
        <taxon>Fraxinus</taxon>
    </lineage>
</organism>
<name>A0AAD1Z7F7_9LAMI</name>
<dbReference type="AlphaFoldDB" id="A0AAD1Z7F7"/>
<dbReference type="PANTHER" id="PTHR46872">
    <property type="entry name" value="DNA BINDING PROTEIN"/>
    <property type="match status" value="1"/>
</dbReference>
<dbReference type="PANTHER" id="PTHR46872:SF10">
    <property type="entry name" value="MYB-LIKE DOMAIN-CONTAINING PROTEIN"/>
    <property type="match status" value="1"/>
</dbReference>
<evidence type="ECO:0008006" key="4">
    <source>
        <dbReference type="Google" id="ProtNLM"/>
    </source>
</evidence>
<feature type="compositionally biased region" description="Basic residues" evidence="1">
    <location>
        <begin position="379"/>
        <end position="390"/>
    </location>
</feature>
<evidence type="ECO:0000313" key="2">
    <source>
        <dbReference type="EMBL" id="CAI9761857.1"/>
    </source>
</evidence>
<evidence type="ECO:0000313" key="3">
    <source>
        <dbReference type="Proteomes" id="UP000834106"/>
    </source>
</evidence>
<gene>
    <name evidence="2" type="ORF">FPE_LOCUS9287</name>
</gene>
<keyword evidence="3" id="KW-1185">Reference proteome</keyword>
<proteinExistence type="predicted"/>
<dbReference type="EMBL" id="OU503040">
    <property type="protein sequence ID" value="CAI9761857.1"/>
    <property type="molecule type" value="Genomic_DNA"/>
</dbReference>
<sequence>MLVTVHDYQANRIREHIEVKFSFVAERLLNDDNGIIKISAEHNRLNIGWEENRVTTDKGKENGKAPLCKDKDMQAKVMVLTDSIIPWEFVKYELRSTPGYVVPNQNGMKLRRGKLSHASSLPCLLDSVHSTEASDEKIYPLSPENLTPDEPMSPKLYVAIHISDSPTLDRPDRRQKVVPVGPRFQADVPKWNGSVEKGVLNPRMVKKIFQNSRWLGTQFWPIKDGPVETRGRMNGKGRPASCSCMTLGSVDCIRRHIPERKHLLQRELGPAFFGWKFDEMGEQVSKSWTLKEQQKFELLVMKPLPNGKSFLKQASKYFPTKSKETIISYYFNVVILQRLSRQTRSPLKEVDSDDDEVDFNSMGLQKRSKGKNAITSNSKHAKTRYLRVAS</sequence>
<feature type="region of interest" description="Disordered" evidence="1">
    <location>
        <begin position="368"/>
        <end position="390"/>
    </location>
</feature>
<accession>A0AAD1Z7F7</accession>
<reference evidence="2" key="1">
    <citation type="submission" date="2023-05" db="EMBL/GenBank/DDBJ databases">
        <authorList>
            <person name="Huff M."/>
        </authorList>
    </citation>
    <scope>NUCLEOTIDE SEQUENCE</scope>
</reference>